<feature type="coiled-coil region" evidence="1">
    <location>
        <begin position="434"/>
        <end position="482"/>
    </location>
</feature>
<proteinExistence type="predicted"/>
<keyword evidence="5" id="KW-1185">Reference proteome</keyword>
<name>A0A8H5F7F0_9AGAR</name>
<protein>
    <submittedName>
        <fullName evidence="4">Uncharacterized protein</fullName>
    </submittedName>
</protein>
<keyword evidence="1" id="KW-0175">Coiled coil</keyword>
<evidence type="ECO:0000313" key="4">
    <source>
        <dbReference type="EMBL" id="KAF5326471.1"/>
    </source>
</evidence>
<keyword evidence="3" id="KW-0812">Transmembrane</keyword>
<evidence type="ECO:0000256" key="2">
    <source>
        <dbReference type="SAM" id="MobiDB-lite"/>
    </source>
</evidence>
<dbReference type="OrthoDB" id="2548929at2759"/>
<feature type="region of interest" description="Disordered" evidence="2">
    <location>
        <begin position="518"/>
        <end position="542"/>
    </location>
</feature>
<evidence type="ECO:0000313" key="5">
    <source>
        <dbReference type="Proteomes" id="UP000541558"/>
    </source>
</evidence>
<feature type="compositionally biased region" description="Basic and acidic residues" evidence="2">
    <location>
        <begin position="368"/>
        <end position="386"/>
    </location>
</feature>
<feature type="region of interest" description="Disordered" evidence="2">
    <location>
        <begin position="839"/>
        <end position="862"/>
    </location>
</feature>
<sequence>MSLSFASLSVMSLRNPFAELAGMVLGKSDLQSIFCLLVFCIVTLVLAYLTNPTENSFRTYLTEQSFRHHLSRLEDCLDSEQGVHDGLSSRSFHSACFSRSMKTPTTDRNGPFHFANRASISLRTPKHVFHSFAVFTIAAMVPVQKGNAVSDEADGWSISDSWYIGAFGKWWRGGVWETWYQDVIARSKDEEGWSSGILSMKNLDMLPDFHAGSYMPKTLPFHLLTKQSPPRLRNRDQPVHKSTPPRSSSPPPLSKTASLPLHSKRLPNAPAERCDYLSAPTSCLPMAPVVPHGKTTRSTLFDQSPLIAEVLRQITASTASVKELRTQYSDFQASASQSHEILNLELESHRERKRLEDASRLELKTKTKNLDDQKRTAEQLKREAGRKLKASRTTRDSTLHRIEFLDREVATLTERTNNDREIIAQKSAEAPEVEVELSQALECKRSEIKAAEEALLTLNRRSRELEEKLAMERERLESLKEKVGRRMKEHASSATYQGHPMVDNVNEASFNRRLPAIDTSHPYPIHDQPPTFNSDSSSSPVHPDAVHAPLHHYGLYPEDAFLAESPIYEEGYGHKDLEMSPATRRTHYSSIGQVPSDQPSEISKALQLENDPTFNQSWNSSPLYSLSSTNSTPTTSLFSSIAESQRDGVSLSYDSLNDFSAIDSSISNYPWSPDSSMVDDLGYLRDQHLSGKHATTGGRPKKGLNPGAKVFSLPRKLAPSGPQTMHSAPVTYDALNPNGLVSTMLPSASSNNSSLLRAFAPSRAEREALQRALGGSTNSSLERLPSLSEVGSIPSSPSHVHASPLNINLSQRTKDSAASSKTFNLPSWLTALPNIRKSRFKPWDDDEPVSTGIGEESVSQRA</sequence>
<feature type="region of interest" description="Disordered" evidence="2">
    <location>
        <begin position="769"/>
        <end position="799"/>
    </location>
</feature>
<keyword evidence="3" id="KW-1133">Transmembrane helix</keyword>
<evidence type="ECO:0000256" key="3">
    <source>
        <dbReference type="SAM" id="Phobius"/>
    </source>
</evidence>
<dbReference type="AlphaFoldDB" id="A0A8H5F7F0"/>
<feature type="region of interest" description="Disordered" evidence="2">
    <location>
        <begin position="368"/>
        <end position="393"/>
    </location>
</feature>
<organism evidence="4 5">
    <name type="scientific">Ephemerocybe angulata</name>
    <dbReference type="NCBI Taxonomy" id="980116"/>
    <lineage>
        <taxon>Eukaryota</taxon>
        <taxon>Fungi</taxon>
        <taxon>Dikarya</taxon>
        <taxon>Basidiomycota</taxon>
        <taxon>Agaricomycotina</taxon>
        <taxon>Agaricomycetes</taxon>
        <taxon>Agaricomycetidae</taxon>
        <taxon>Agaricales</taxon>
        <taxon>Agaricineae</taxon>
        <taxon>Psathyrellaceae</taxon>
        <taxon>Ephemerocybe</taxon>
    </lineage>
</organism>
<reference evidence="4 5" key="1">
    <citation type="journal article" date="2020" name="ISME J.">
        <title>Uncovering the hidden diversity of litter-decomposition mechanisms in mushroom-forming fungi.</title>
        <authorList>
            <person name="Floudas D."/>
            <person name="Bentzer J."/>
            <person name="Ahren D."/>
            <person name="Johansson T."/>
            <person name="Persson P."/>
            <person name="Tunlid A."/>
        </authorList>
    </citation>
    <scope>NUCLEOTIDE SEQUENCE [LARGE SCALE GENOMIC DNA]</scope>
    <source>
        <strain evidence="4 5">CBS 175.51</strain>
    </source>
</reference>
<gene>
    <name evidence="4" type="ORF">D9611_000217</name>
</gene>
<accession>A0A8H5F7F0</accession>
<dbReference type="EMBL" id="JAACJK010000163">
    <property type="protein sequence ID" value="KAF5326471.1"/>
    <property type="molecule type" value="Genomic_DNA"/>
</dbReference>
<feature type="compositionally biased region" description="Polar residues" evidence="2">
    <location>
        <begin position="530"/>
        <end position="540"/>
    </location>
</feature>
<feature type="transmembrane region" description="Helical" evidence="3">
    <location>
        <begin position="30"/>
        <end position="49"/>
    </location>
</feature>
<evidence type="ECO:0000256" key="1">
    <source>
        <dbReference type="SAM" id="Coils"/>
    </source>
</evidence>
<keyword evidence="3" id="KW-0472">Membrane</keyword>
<feature type="region of interest" description="Disordered" evidence="2">
    <location>
        <begin position="226"/>
        <end position="260"/>
    </location>
</feature>
<dbReference type="Proteomes" id="UP000541558">
    <property type="component" value="Unassembled WGS sequence"/>
</dbReference>
<comment type="caution">
    <text evidence="4">The sequence shown here is derived from an EMBL/GenBank/DDBJ whole genome shotgun (WGS) entry which is preliminary data.</text>
</comment>